<evidence type="ECO:0000256" key="1">
    <source>
        <dbReference type="ARBA" id="ARBA00008383"/>
    </source>
</evidence>
<comment type="similarity">
    <text evidence="1">Belongs to the CoA-transferase III family.</text>
</comment>
<dbReference type="GO" id="GO:0047369">
    <property type="term" value="F:succinate-hydroxymethylglutarate CoA-transferase activity"/>
    <property type="evidence" value="ECO:0007669"/>
    <property type="project" value="TreeGrafter"/>
</dbReference>
<evidence type="ECO:0000256" key="2">
    <source>
        <dbReference type="ARBA" id="ARBA00022679"/>
    </source>
</evidence>
<dbReference type="InterPro" id="IPR050483">
    <property type="entry name" value="CoA-transferase_III_domain"/>
</dbReference>
<dbReference type="Proteomes" id="UP000504615">
    <property type="component" value="Unplaced"/>
</dbReference>
<keyword evidence="2" id="KW-0808">Transferase</keyword>
<proteinExistence type="inferred from homology"/>
<gene>
    <name evidence="4" type="primary">LOC105424931</name>
</gene>
<dbReference type="InterPro" id="IPR023606">
    <property type="entry name" value="CoA-Trfase_III_dom_1_sf"/>
</dbReference>
<reference evidence="4" key="1">
    <citation type="submission" date="2025-08" db="UniProtKB">
        <authorList>
            <consortium name="RefSeq"/>
        </authorList>
    </citation>
    <scope>IDENTIFICATION</scope>
</reference>
<dbReference type="PANTHER" id="PTHR48207:SF3">
    <property type="entry name" value="SUCCINATE--HYDROXYMETHYLGLUTARATE COA-TRANSFERASE"/>
    <property type="match status" value="1"/>
</dbReference>
<evidence type="ECO:0000313" key="4">
    <source>
        <dbReference type="RefSeq" id="XP_011633742.1"/>
    </source>
</evidence>
<keyword evidence="3" id="KW-1185">Reference proteome</keyword>
<protein>
    <submittedName>
        <fullName evidence="4">Succinate--hydroxymethylglutarate CoA-transferase</fullName>
    </submittedName>
</protein>
<dbReference type="AlphaFoldDB" id="A0A6I9W1P8"/>
<accession>A0A6I9W1P8</accession>
<organism evidence="3 4">
    <name type="scientific">Pogonomyrmex barbatus</name>
    <name type="common">red harvester ant</name>
    <dbReference type="NCBI Taxonomy" id="144034"/>
    <lineage>
        <taxon>Eukaryota</taxon>
        <taxon>Metazoa</taxon>
        <taxon>Ecdysozoa</taxon>
        <taxon>Arthropoda</taxon>
        <taxon>Hexapoda</taxon>
        <taxon>Insecta</taxon>
        <taxon>Pterygota</taxon>
        <taxon>Neoptera</taxon>
        <taxon>Endopterygota</taxon>
        <taxon>Hymenoptera</taxon>
        <taxon>Apocrita</taxon>
        <taxon>Aculeata</taxon>
        <taxon>Formicoidea</taxon>
        <taxon>Formicidae</taxon>
        <taxon>Myrmicinae</taxon>
        <taxon>Pogonomyrmex</taxon>
    </lineage>
</organism>
<name>A0A6I9W1P8_9HYME</name>
<dbReference type="Gene3D" id="3.30.1540.10">
    <property type="entry name" value="formyl-coa transferase, domain 3"/>
    <property type="match status" value="1"/>
</dbReference>
<dbReference type="GeneID" id="105424931"/>
<dbReference type="KEGG" id="pbar:105424931"/>
<dbReference type="RefSeq" id="XP_011633742.1">
    <property type="nucleotide sequence ID" value="XM_011635440.2"/>
</dbReference>
<dbReference type="Gene3D" id="3.40.50.10540">
    <property type="entry name" value="Crotonobetainyl-coa:carnitine coa-transferase, domain 1"/>
    <property type="match status" value="1"/>
</dbReference>
<dbReference type="GO" id="GO:0005739">
    <property type="term" value="C:mitochondrion"/>
    <property type="evidence" value="ECO:0007669"/>
    <property type="project" value="TreeGrafter"/>
</dbReference>
<dbReference type="InterPro" id="IPR003673">
    <property type="entry name" value="CoA-Trfase_fam_III"/>
</dbReference>
<dbReference type="OrthoDB" id="5863171at2759"/>
<dbReference type="Pfam" id="PF02515">
    <property type="entry name" value="CoA_transf_3"/>
    <property type="match status" value="1"/>
</dbReference>
<dbReference type="SUPFAM" id="SSF89796">
    <property type="entry name" value="CoA-transferase family III (CaiB/BaiF)"/>
    <property type="match status" value="1"/>
</dbReference>
<dbReference type="FunFam" id="3.40.50.10540:FF:000005">
    <property type="entry name" value="succinate--hydroxymethylglutarate CoA-transferase isoform X1"/>
    <property type="match status" value="1"/>
</dbReference>
<dbReference type="PANTHER" id="PTHR48207">
    <property type="entry name" value="SUCCINATE--HYDROXYMETHYLGLUTARATE COA-TRANSFERASE"/>
    <property type="match status" value="1"/>
</dbReference>
<sequence>MLRGVLAIFVRKHMTSERSFLASERNSRECEGREFCTAVDDDRSPLSGIRVLDLTRIVAGPYCTMILGDLGAEILKIERPDSGDEARRWGPPFFQGTQESTYFTSVNRNKKSVCIDLKRGKDIIYELAQTCDVLVENYVPGKLKQLGLGYEAIAKIAPRLIYCSLTGYGSYGPYANRPGYDVIAASLGGLLHITGPKDGPPCKVGVAMTDLATGLYAHGAIMAALLQRAKTNQGQWIQCNLLSTQIASLINIASNYLNGDKEATRWGSEHESIVPYEAFPTNDGYMTVGAGSDSQFLELIKRLQMPELADDDKFKNNTARVKNRTELLKILRSIFKKKTNREWSVIFEGASFPYGAVNSIKEVFDDPHVKHINLVQEVNHPITGKVKLIGPPVTYSYATNIVRSPPPTLGQHTLEVLRNILKYSDNKIESLRAQKVVQ</sequence>
<evidence type="ECO:0000313" key="3">
    <source>
        <dbReference type="Proteomes" id="UP000504615"/>
    </source>
</evidence>
<dbReference type="InterPro" id="IPR044855">
    <property type="entry name" value="CoA-Trfase_III_dom3_sf"/>
</dbReference>